<feature type="compositionally biased region" description="Low complexity" evidence="1">
    <location>
        <begin position="83"/>
        <end position="104"/>
    </location>
</feature>
<feature type="compositionally biased region" description="Low complexity" evidence="1">
    <location>
        <begin position="15"/>
        <end position="28"/>
    </location>
</feature>
<reference evidence="2" key="2">
    <citation type="submission" date="2021-12" db="EMBL/GenBank/DDBJ databases">
        <title>Resequencing data analysis of finger millet.</title>
        <authorList>
            <person name="Hatakeyama M."/>
            <person name="Aluri S."/>
            <person name="Balachadran M.T."/>
            <person name="Sivarajan S.R."/>
            <person name="Poveda L."/>
            <person name="Shimizu-Inatsugi R."/>
            <person name="Schlapbach R."/>
            <person name="Sreeman S.M."/>
            <person name="Shimizu K.K."/>
        </authorList>
    </citation>
    <scope>NUCLEOTIDE SEQUENCE</scope>
</reference>
<feature type="compositionally biased region" description="Basic residues" evidence="1">
    <location>
        <begin position="30"/>
        <end position="46"/>
    </location>
</feature>
<dbReference type="EMBL" id="BQKI01000007">
    <property type="protein sequence ID" value="GJM98994.1"/>
    <property type="molecule type" value="Genomic_DNA"/>
</dbReference>
<feature type="region of interest" description="Disordered" evidence="1">
    <location>
        <begin position="1"/>
        <end position="117"/>
    </location>
</feature>
<accession>A0AAV5CLR7</accession>
<dbReference type="Proteomes" id="UP001054889">
    <property type="component" value="Unassembled WGS sequence"/>
</dbReference>
<reference evidence="2" key="1">
    <citation type="journal article" date="2018" name="DNA Res.">
        <title>Multiple hybrid de novo genome assembly of finger millet, an orphan allotetraploid crop.</title>
        <authorList>
            <person name="Hatakeyama M."/>
            <person name="Aluri S."/>
            <person name="Balachadran M.T."/>
            <person name="Sivarajan S.R."/>
            <person name="Patrignani A."/>
            <person name="Gruter S."/>
            <person name="Poveda L."/>
            <person name="Shimizu-Inatsugi R."/>
            <person name="Baeten J."/>
            <person name="Francoijs K.J."/>
            <person name="Nataraja K.N."/>
            <person name="Reddy Y.A.N."/>
            <person name="Phadnis S."/>
            <person name="Ravikumar R.L."/>
            <person name="Schlapbach R."/>
            <person name="Sreeman S.M."/>
            <person name="Shimizu K.K."/>
        </authorList>
    </citation>
    <scope>NUCLEOTIDE SEQUENCE</scope>
</reference>
<evidence type="ECO:0000256" key="1">
    <source>
        <dbReference type="SAM" id="MobiDB-lite"/>
    </source>
</evidence>
<feature type="compositionally biased region" description="Polar residues" evidence="1">
    <location>
        <begin position="1"/>
        <end position="13"/>
    </location>
</feature>
<evidence type="ECO:0000313" key="3">
    <source>
        <dbReference type="Proteomes" id="UP001054889"/>
    </source>
</evidence>
<evidence type="ECO:0000313" key="2">
    <source>
        <dbReference type="EMBL" id="GJM98994.1"/>
    </source>
</evidence>
<comment type="caution">
    <text evidence="2">The sequence shown here is derived from an EMBL/GenBank/DDBJ whole genome shotgun (WGS) entry which is preliminary data.</text>
</comment>
<gene>
    <name evidence="2" type="primary">ga16049</name>
    <name evidence="2" type="ORF">PR202_ga16049</name>
</gene>
<name>A0AAV5CLR7_ELECO</name>
<keyword evidence="3" id="KW-1185">Reference proteome</keyword>
<sequence>MDGPTTSTLNRPHSPTAAAPDQPPTTHASGAHKHRDTRTTRKRRIASKNPTFLHRASVKIQPFPRIRPNHAGHLEPAARSRRIGGVSRSRNTSLSSAPSRPRSPTGHWHSNAEQEPLCSQRGTPAWTLLLQRLEWRRRGEGSGWWRRWGEWGISEAKEKE</sequence>
<protein>
    <submittedName>
        <fullName evidence="2">Uncharacterized protein</fullName>
    </submittedName>
</protein>
<proteinExistence type="predicted"/>
<dbReference type="AlphaFoldDB" id="A0AAV5CLR7"/>
<organism evidence="2 3">
    <name type="scientific">Eleusine coracana subsp. coracana</name>
    <dbReference type="NCBI Taxonomy" id="191504"/>
    <lineage>
        <taxon>Eukaryota</taxon>
        <taxon>Viridiplantae</taxon>
        <taxon>Streptophyta</taxon>
        <taxon>Embryophyta</taxon>
        <taxon>Tracheophyta</taxon>
        <taxon>Spermatophyta</taxon>
        <taxon>Magnoliopsida</taxon>
        <taxon>Liliopsida</taxon>
        <taxon>Poales</taxon>
        <taxon>Poaceae</taxon>
        <taxon>PACMAD clade</taxon>
        <taxon>Chloridoideae</taxon>
        <taxon>Cynodonteae</taxon>
        <taxon>Eleusininae</taxon>
        <taxon>Eleusine</taxon>
    </lineage>
</organism>